<keyword evidence="2" id="KW-1185">Reference proteome</keyword>
<name>B4GTW9_DROPE</name>
<accession>B4GTW9</accession>
<dbReference type="HOGENOM" id="CLU_3070905_0_0_1"/>
<reference evidence="1 2" key="1">
    <citation type="journal article" date="2007" name="Nature">
        <title>Evolution of genes and genomes on the Drosophila phylogeny.</title>
        <authorList>
            <consortium name="Drosophila 12 Genomes Consortium"/>
            <person name="Clark A.G."/>
            <person name="Eisen M.B."/>
            <person name="Smith D.R."/>
            <person name="Bergman C.M."/>
            <person name="Oliver B."/>
            <person name="Markow T.A."/>
            <person name="Kaufman T.C."/>
            <person name="Kellis M."/>
            <person name="Gelbart W."/>
            <person name="Iyer V.N."/>
            <person name="Pollard D.A."/>
            <person name="Sackton T.B."/>
            <person name="Larracuente A.M."/>
            <person name="Singh N.D."/>
            <person name="Abad J.P."/>
            <person name="Abt D.N."/>
            <person name="Adryan B."/>
            <person name="Aguade M."/>
            <person name="Akashi H."/>
            <person name="Anderson W.W."/>
            <person name="Aquadro C.F."/>
            <person name="Ardell D.H."/>
            <person name="Arguello R."/>
            <person name="Artieri C.G."/>
            <person name="Barbash D.A."/>
            <person name="Barker D."/>
            <person name="Barsanti P."/>
            <person name="Batterham P."/>
            <person name="Batzoglou S."/>
            <person name="Begun D."/>
            <person name="Bhutkar A."/>
            <person name="Blanco E."/>
            <person name="Bosak S.A."/>
            <person name="Bradley R.K."/>
            <person name="Brand A.D."/>
            <person name="Brent M.R."/>
            <person name="Brooks A.N."/>
            <person name="Brown R.H."/>
            <person name="Butlin R.K."/>
            <person name="Caggese C."/>
            <person name="Calvi B.R."/>
            <person name="Bernardo de Carvalho A."/>
            <person name="Caspi A."/>
            <person name="Castrezana S."/>
            <person name="Celniker S.E."/>
            <person name="Chang J.L."/>
            <person name="Chapple C."/>
            <person name="Chatterji S."/>
            <person name="Chinwalla A."/>
            <person name="Civetta A."/>
            <person name="Clifton S.W."/>
            <person name="Comeron J.M."/>
            <person name="Costello J.C."/>
            <person name="Coyne J.A."/>
            <person name="Daub J."/>
            <person name="David R.G."/>
            <person name="Delcher A.L."/>
            <person name="Delehaunty K."/>
            <person name="Do C.B."/>
            <person name="Ebling H."/>
            <person name="Edwards K."/>
            <person name="Eickbush T."/>
            <person name="Evans J.D."/>
            <person name="Filipski A."/>
            <person name="Findeiss S."/>
            <person name="Freyhult E."/>
            <person name="Fulton L."/>
            <person name="Fulton R."/>
            <person name="Garcia A.C."/>
            <person name="Gardiner A."/>
            <person name="Garfield D.A."/>
            <person name="Garvin B.E."/>
            <person name="Gibson G."/>
            <person name="Gilbert D."/>
            <person name="Gnerre S."/>
            <person name="Godfrey J."/>
            <person name="Good R."/>
            <person name="Gotea V."/>
            <person name="Gravely B."/>
            <person name="Greenberg A.J."/>
            <person name="Griffiths-Jones S."/>
            <person name="Gross S."/>
            <person name="Guigo R."/>
            <person name="Gustafson E.A."/>
            <person name="Haerty W."/>
            <person name="Hahn M.W."/>
            <person name="Halligan D.L."/>
            <person name="Halpern A.L."/>
            <person name="Halter G.M."/>
            <person name="Han M.V."/>
            <person name="Heger A."/>
            <person name="Hillier L."/>
            <person name="Hinrichs A.S."/>
            <person name="Holmes I."/>
            <person name="Hoskins R.A."/>
            <person name="Hubisz M.J."/>
            <person name="Hultmark D."/>
            <person name="Huntley M.A."/>
            <person name="Jaffe D.B."/>
            <person name="Jagadeeshan S."/>
            <person name="Jeck W.R."/>
            <person name="Johnson J."/>
            <person name="Jones C.D."/>
            <person name="Jordan W.C."/>
            <person name="Karpen G.H."/>
            <person name="Kataoka E."/>
            <person name="Keightley P.D."/>
            <person name="Kheradpour P."/>
            <person name="Kirkness E.F."/>
            <person name="Koerich L.B."/>
            <person name="Kristiansen K."/>
            <person name="Kudrna D."/>
            <person name="Kulathinal R.J."/>
            <person name="Kumar S."/>
            <person name="Kwok R."/>
            <person name="Lander E."/>
            <person name="Langley C.H."/>
            <person name="Lapoint R."/>
            <person name="Lazzaro B.P."/>
            <person name="Lee S.J."/>
            <person name="Levesque L."/>
            <person name="Li R."/>
            <person name="Lin C.F."/>
            <person name="Lin M.F."/>
            <person name="Lindblad-Toh K."/>
            <person name="Llopart A."/>
            <person name="Long M."/>
            <person name="Low L."/>
            <person name="Lozovsky E."/>
            <person name="Lu J."/>
            <person name="Luo M."/>
            <person name="Machado C.A."/>
            <person name="Makalowski W."/>
            <person name="Marzo M."/>
            <person name="Matsuda M."/>
            <person name="Matzkin L."/>
            <person name="McAllister B."/>
            <person name="McBride C.S."/>
            <person name="McKernan B."/>
            <person name="McKernan K."/>
            <person name="Mendez-Lago M."/>
            <person name="Minx P."/>
            <person name="Mollenhauer M.U."/>
            <person name="Montooth K."/>
            <person name="Mount S.M."/>
            <person name="Mu X."/>
            <person name="Myers E."/>
            <person name="Negre B."/>
            <person name="Newfeld S."/>
            <person name="Nielsen R."/>
            <person name="Noor M.A."/>
            <person name="O'Grady P."/>
            <person name="Pachter L."/>
            <person name="Papaceit M."/>
            <person name="Parisi M.J."/>
            <person name="Parisi M."/>
            <person name="Parts L."/>
            <person name="Pedersen J.S."/>
            <person name="Pesole G."/>
            <person name="Phillippy A.M."/>
            <person name="Ponting C.P."/>
            <person name="Pop M."/>
            <person name="Porcelli D."/>
            <person name="Powell J.R."/>
            <person name="Prohaska S."/>
            <person name="Pruitt K."/>
            <person name="Puig M."/>
            <person name="Quesneville H."/>
            <person name="Ram K.R."/>
            <person name="Rand D."/>
            <person name="Rasmussen M.D."/>
            <person name="Reed L.K."/>
            <person name="Reenan R."/>
            <person name="Reily A."/>
            <person name="Remington K.A."/>
            <person name="Rieger T.T."/>
            <person name="Ritchie M.G."/>
            <person name="Robin C."/>
            <person name="Rogers Y.H."/>
            <person name="Rohde C."/>
            <person name="Rozas J."/>
            <person name="Rubenfield M.J."/>
            <person name="Ruiz A."/>
            <person name="Russo S."/>
            <person name="Salzberg S.L."/>
            <person name="Sanchez-Gracia A."/>
            <person name="Saranga D.J."/>
            <person name="Sato H."/>
            <person name="Schaeffer S.W."/>
            <person name="Schatz M.C."/>
            <person name="Schlenke T."/>
            <person name="Schwartz R."/>
            <person name="Segarra C."/>
            <person name="Singh R.S."/>
            <person name="Sirot L."/>
            <person name="Sirota M."/>
            <person name="Sisneros N.B."/>
            <person name="Smith C.D."/>
            <person name="Smith T.F."/>
            <person name="Spieth J."/>
            <person name="Stage D.E."/>
            <person name="Stark A."/>
            <person name="Stephan W."/>
            <person name="Strausberg R.L."/>
            <person name="Strempel S."/>
            <person name="Sturgill D."/>
            <person name="Sutton G."/>
            <person name="Sutton G.G."/>
            <person name="Tao W."/>
            <person name="Teichmann S."/>
            <person name="Tobari Y.N."/>
            <person name="Tomimura Y."/>
            <person name="Tsolas J.M."/>
            <person name="Valente V.L."/>
            <person name="Venter E."/>
            <person name="Venter J.C."/>
            <person name="Vicario S."/>
            <person name="Vieira F.G."/>
            <person name="Vilella A.J."/>
            <person name="Villasante A."/>
            <person name="Walenz B."/>
            <person name="Wang J."/>
            <person name="Wasserman M."/>
            <person name="Watts T."/>
            <person name="Wilson D."/>
            <person name="Wilson R.K."/>
            <person name="Wing R.A."/>
            <person name="Wolfner M.F."/>
            <person name="Wong A."/>
            <person name="Wong G.K."/>
            <person name="Wu C.I."/>
            <person name="Wu G."/>
            <person name="Yamamoto D."/>
            <person name="Yang H.P."/>
            <person name="Yang S.P."/>
            <person name="Yorke J.A."/>
            <person name="Yoshida K."/>
            <person name="Zdobnov E."/>
            <person name="Zhang P."/>
            <person name="Zhang Y."/>
            <person name="Zimin A.V."/>
            <person name="Baldwin J."/>
            <person name="Abdouelleil A."/>
            <person name="Abdulkadir J."/>
            <person name="Abebe A."/>
            <person name="Abera B."/>
            <person name="Abreu J."/>
            <person name="Acer S.C."/>
            <person name="Aftuck L."/>
            <person name="Alexander A."/>
            <person name="An P."/>
            <person name="Anderson E."/>
            <person name="Anderson S."/>
            <person name="Arachi H."/>
            <person name="Azer M."/>
            <person name="Bachantsang P."/>
            <person name="Barry A."/>
            <person name="Bayul T."/>
            <person name="Berlin A."/>
            <person name="Bessette D."/>
            <person name="Bloom T."/>
            <person name="Blye J."/>
            <person name="Boguslavskiy L."/>
            <person name="Bonnet C."/>
            <person name="Boukhgalter B."/>
            <person name="Bourzgui I."/>
            <person name="Brown A."/>
            <person name="Cahill P."/>
            <person name="Channer S."/>
            <person name="Cheshatsang Y."/>
            <person name="Chuda L."/>
            <person name="Citroen M."/>
            <person name="Collymore A."/>
            <person name="Cooke P."/>
            <person name="Costello M."/>
            <person name="D'Aco K."/>
            <person name="Daza R."/>
            <person name="De Haan G."/>
            <person name="DeGray S."/>
            <person name="DeMaso C."/>
            <person name="Dhargay N."/>
            <person name="Dooley K."/>
            <person name="Dooley E."/>
            <person name="Doricent M."/>
            <person name="Dorje P."/>
            <person name="Dorjee K."/>
            <person name="Dupes A."/>
            <person name="Elong R."/>
            <person name="Falk J."/>
            <person name="Farina A."/>
            <person name="Faro S."/>
            <person name="Ferguson D."/>
            <person name="Fisher S."/>
            <person name="Foley C.D."/>
            <person name="Franke A."/>
            <person name="Friedrich D."/>
            <person name="Gadbois L."/>
            <person name="Gearin G."/>
            <person name="Gearin C.R."/>
            <person name="Giannoukos G."/>
            <person name="Goode T."/>
            <person name="Graham J."/>
            <person name="Grandbois E."/>
            <person name="Grewal S."/>
            <person name="Gyaltsen K."/>
            <person name="Hafez N."/>
            <person name="Hagos B."/>
            <person name="Hall J."/>
            <person name="Henson C."/>
            <person name="Hollinger A."/>
            <person name="Honan T."/>
            <person name="Huard M.D."/>
            <person name="Hughes L."/>
            <person name="Hurhula B."/>
            <person name="Husby M.E."/>
            <person name="Kamat A."/>
            <person name="Kanga B."/>
            <person name="Kashin S."/>
            <person name="Khazanovich D."/>
            <person name="Kisner P."/>
            <person name="Lance K."/>
            <person name="Lara M."/>
            <person name="Lee W."/>
            <person name="Lennon N."/>
            <person name="Letendre F."/>
            <person name="LeVine R."/>
            <person name="Lipovsky A."/>
            <person name="Liu X."/>
            <person name="Liu J."/>
            <person name="Liu S."/>
            <person name="Lokyitsang T."/>
            <person name="Lokyitsang Y."/>
            <person name="Lubonja R."/>
            <person name="Lui A."/>
            <person name="MacDonald P."/>
            <person name="Magnisalis V."/>
            <person name="Maru K."/>
            <person name="Matthews C."/>
            <person name="McCusker W."/>
            <person name="McDonough S."/>
            <person name="Mehta T."/>
            <person name="Meldrim J."/>
            <person name="Meneus L."/>
            <person name="Mihai O."/>
            <person name="Mihalev A."/>
            <person name="Mihova T."/>
            <person name="Mittelman R."/>
            <person name="Mlenga V."/>
            <person name="Montmayeur A."/>
            <person name="Mulrain L."/>
            <person name="Navidi A."/>
            <person name="Naylor J."/>
            <person name="Negash T."/>
            <person name="Nguyen T."/>
            <person name="Nguyen N."/>
            <person name="Nicol R."/>
            <person name="Norbu C."/>
            <person name="Norbu N."/>
            <person name="Novod N."/>
            <person name="O'Neill B."/>
            <person name="Osman S."/>
            <person name="Markiewicz E."/>
            <person name="Oyono O.L."/>
            <person name="Patti C."/>
            <person name="Phunkhang P."/>
            <person name="Pierre F."/>
            <person name="Priest M."/>
            <person name="Raghuraman S."/>
            <person name="Rege F."/>
            <person name="Reyes R."/>
            <person name="Rise C."/>
            <person name="Rogov P."/>
            <person name="Ross K."/>
            <person name="Ryan E."/>
            <person name="Settipalli S."/>
            <person name="Shea T."/>
            <person name="Sherpa N."/>
            <person name="Shi L."/>
            <person name="Shih D."/>
            <person name="Sparrow T."/>
            <person name="Spaulding J."/>
            <person name="Stalker J."/>
            <person name="Stange-Thomann N."/>
            <person name="Stavropoulos S."/>
            <person name="Stone C."/>
            <person name="Strader C."/>
            <person name="Tesfaye S."/>
            <person name="Thomson T."/>
            <person name="Thoulutsang Y."/>
            <person name="Thoulutsang D."/>
            <person name="Topham K."/>
            <person name="Topping I."/>
            <person name="Tsamla T."/>
            <person name="Vassiliev H."/>
            <person name="Vo A."/>
            <person name="Wangchuk T."/>
            <person name="Wangdi T."/>
            <person name="Weiand M."/>
            <person name="Wilkinson J."/>
            <person name="Wilson A."/>
            <person name="Yadav S."/>
            <person name="Young G."/>
            <person name="Yu Q."/>
            <person name="Zembek L."/>
            <person name="Zhong D."/>
            <person name="Zimmer A."/>
            <person name="Zwirko Z."/>
            <person name="Jaffe D.B."/>
            <person name="Alvarez P."/>
            <person name="Brockman W."/>
            <person name="Butler J."/>
            <person name="Chin C."/>
            <person name="Gnerre S."/>
            <person name="Grabherr M."/>
            <person name="Kleber M."/>
            <person name="Mauceli E."/>
            <person name="MacCallum I."/>
        </authorList>
    </citation>
    <scope>NUCLEOTIDE SEQUENCE [LARGE SCALE GENOMIC DNA]</scope>
    <source>
        <strain evidence="2">MSH-3 / Tucson 14011-0111.49</strain>
    </source>
</reference>
<dbReference type="AlphaFoldDB" id="B4GTW9"/>
<sequence>MRYENANVNANKDRVNPEMLCQTYLVFYVQDEHLDVVIIEQDTDNDNDPPGFY</sequence>
<dbReference type="EMBL" id="CH479190">
    <property type="protein sequence ID" value="EDW25989.1"/>
    <property type="molecule type" value="Genomic_DNA"/>
</dbReference>
<organism evidence="2">
    <name type="scientific">Drosophila persimilis</name>
    <name type="common">Fruit fly</name>
    <dbReference type="NCBI Taxonomy" id="7234"/>
    <lineage>
        <taxon>Eukaryota</taxon>
        <taxon>Metazoa</taxon>
        <taxon>Ecdysozoa</taxon>
        <taxon>Arthropoda</taxon>
        <taxon>Hexapoda</taxon>
        <taxon>Insecta</taxon>
        <taxon>Pterygota</taxon>
        <taxon>Neoptera</taxon>
        <taxon>Endopterygota</taxon>
        <taxon>Diptera</taxon>
        <taxon>Brachycera</taxon>
        <taxon>Muscomorpha</taxon>
        <taxon>Ephydroidea</taxon>
        <taxon>Drosophilidae</taxon>
        <taxon>Drosophila</taxon>
        <taxon>Sophophora</taxon>
    </lineage>
</organism>
<gene>
    <name evidence="1" type="primary">Dper\GL14438</name>
    <name evidence="1" type="ORF">Dper_GL14438</name>
</gene>
<evidence type="ECO:0000313" key="2">
    <source>
        <dbReference type="Proteomes" id="UP000008744"/>
    </source>
</evidence>
<dbReference type="Proteomes" id="UP000008744">
    <property type="component" value="Unassembled WGS sequence"/>
</dbReference>
<evidence type="ECO:0000313" key="1">
    <source>
        <dbReference type="EMBL" id="EDW25989.1"/>
    </source>
</evidence>
<proteinExistence type="predicted"/>
<protein>
    <submittedName>
        <fullName evidence="1">GL14438</fullName>
    </submittedName>
</protein>